<dbReference type="EMBL" id="OVEO01000010">
    <property type="protein sequence ID" value="SPQ98770.1"/>
    <property type="molecule type" value="Genomic_DNA"/>
</dbReference>
<evidence type="ECO:0000256" key="1">
    <source>
        <dbReference type="SAM" id="MobiDB-lite"/>
    </source>
</evidence>
<dbReference type="Proteomes" id="UP000290189">
    <property type="component" value="Unassembled WGS sequence"/>
</dbReference>
<evidence type="ECO:0008006" key="6">
    <source>
        <dbReference type="Google" id="ProtNLM"/>
    </source>
</evidence>
<evidence type="ECO:0000313" key="2">
    <source>
        <dbReference type="EMBL" id="CEO94799.1"/>
    </source>
</evidence>
<organism evidence="2 4">
    <name type="scientific">Plasmodiophora brassicae</name>
    <name type="common">Clubroot disease agent</name>
    <dbReference type="NCBI Taxonomy" id="37360"/>
    <lineage>
        <taxon>Eukaryota</taxon>
        <taxon>Sar</taxon>
        <taxon>Rhizaria</taxon>
        <taxon>Endomyxa</taxon>
        <taxon>Phytomyxea</taxon>
        <taxon>Plasmodiophorida</taxon>
        <taxon>Plasmodiophoridae</taxon>
        <taxon>Plasmodiophora</taxon>
    </lineage>
</organism>
<reference evidence="2 4" key="1">
    <citation type="submission" date="2015-02" db="EMBL/GenBank/DDBJ databases">
        <authorList>
            <person name="Chooi Y.-H."/>
        </authorList>
    </citation>
    <scope>NUCLEOTIDE SEQUENCE [LARGE SCALE GENOMIC DNA]</scope>
    <source>
        <strain evidence="2">E3</strain>
    </source>
</reference>
<accession>A0A0G4IHZ1</accession>
<evidence type="ECO:0000313" key="5">
    <source>
        <dbReference type="Proteomes" id="UP000290189"/>
    </source>
</evidence>
<dbReference type="EMBL" id="CDSF01000002">
    <property type="protein sequence ID" value="CEO94799.1"/>
    <property type="molecule type" value="Genomic_DNA"/>
</dbReference>
<feature type="region of interest" description="Disordered" evidence="1">
    <location>
        <begin position="42"/>
        <end position="61"/>
    </location>
</feature>
<name>A0A0G4IHZ1_PLABS</name>
<protein>
    <recommendedName>
        <fullName evidence="6">C2H2-type domain-containing protein</fullName>
    </recommendedName>
</protein>
<keyword evidence="4" id="KW-1185">Reference proteome</keyword>
<dbReference type="Proteomes" id="UP000039324">
    <property type="component" value="Unassembled WGS sequence"/>
</dbReference>
<keyword evidence="3" id="KW-0496">Mitochondrion</keyword>
<proteinExistence type="predicted"/>
<evidence type="ECO:0000313" key="4">
    <source>
        <dbReference type="Proteomes" id="UP000039324"/>
    </source>
</evidence>
<geneLocation type="mitochondrion" evidence="3"/>
<dbReference type="AlphaFoldDB" id="A0A0G4IHZ1"/>
<feature type="region of interest" description="Disordered" evidence="1">
    <location>
        <begin position="1"/>
        <end position="37"/>
    </location>
</feature>
<sequence>MSSMDDEQMVSVGGIASSESNDGVRRSASVSSDPVQARSFAAVAHSQHQHHLLPASRGPNNRHRSLTLDTPPVVNANLVRQSFMPAFSLPQSTNTSAVPSPHSKPQPAIPPFHFQLPKDTAQRLVSAPFQSTAQTTAFPVARRLTLAQSDLPSYRKVQSGRSNPRARKRSANISELTFSHLYHPTEPPLNRIRVWKNERSLQFYDCDCGRRKAVQDLKKILNHVSKNCKLSGPVPAVLPDRASAATGSAASTRIASPITYDKAMDAAPYYHRKSLTTTTTTAADIAAASAILIMSQSVKNAQELARSTSSVASDDIDADTDQS</sequence>
<reference evidence="3 5" key="2">
    <citation type="submission" date="2018-03" db="EMBL/GenBank/DDBJ databases">
        <authorList>
            <person name="Fogelqvist J."/>
        </authorList>
    </citation>
    <scope>NUCLEOTIDE SEQUENCE [LARGE SCALE GENOMIC DNA]</scope>
</reference>
<evidence type="ECO:0000313" key="3">
    <source>
        <dbReference type="EMBL" id="SPQ98770.1"/>
    </source>
</evidence>
<gene>
    <name evidence="2" type="ORF">PBRA_003612</name>
    <name evidence="3" type="ORF">PLBR_LOCUS5985</name>
</gene>